<dbReference type="SMART" id="SM00861">
    <property type="entry name" value="Transket_pyr"/>
    <property type="match status" value="1"/>
</dbReference>
<evidence type="ECO:0000256" key="3">
    <source>
        <dbReference type="ARBA" id="ARBA00023052"/>
    </source>
</evidence>
<dbReference type="Pfam" id="PF02780">
    <property type="entry name" value="Transketolase_C"/>
    <property type="match status" value="1"/>
</dbReference>
<reference evidence="5 6" key="1">
    <citation type="journal article" date="2016" name="Nat. Commun.">
        <title>Thousands of microbial genomes shed light on interconnected biogeochemical processes in an aquifer system.</title>
        <authorList>
            <person name="Anantharaman K."/>
            <person name="Brown C.T."/>
            <person name="Hug L.A."/>
            <person name="Sharon I."/>
            <person name="Castelle C.J."/>
            <person name="Probst A.J."/>
            <person name="Thomas B.C."/>
            <person name="Singh A."/>
            <person name="Wilkins M.J."/>
            <person name="Karaoz U."/>
            <person name="Brodie E.L."/>
            <person name="Williams K.H."/>
            <person name="Hubbard S.S."/>
            <person name="Banfield J.F."/>
        </authorList>
    </citation>
    <scope>NUCLEOTIDE SEQUENCE [LARGE SCALE GENOMIC DNA]</scope>
</reference>
<dbReference type="Gene3D" id="3.40.50.970">
    <property type="match status" value="1"/>
</dbReference>
<evidence type="ECO:0000256" key="1">
    <source>
        <dbReference type="ARBA" id="ARBA00001964"/>
    </source>
</evidence>
<gene>
    <name evidence="5" type="ORF">A3B86_02160</name>
</gene>
<comment type="caution">
    <text evidence="5">The sequence shown here is derived from an EMBL/GenBank/DDBJ whole genome shotgun (WGS) entry which is preliminary data.</text>
</comment>
<dbReference type="SUPFAM" id="SSF52518">
    <property type="entry name" value="Thiamin diphosphate-binding fold (THDP-binding)"/>
    <property type="match status" value="1"/>
</dbReference>
<evidence type="ECO:0000313" key="5">
    <source>
        <dbReference type="EMBL" id="OGN06925.1"/>
    </source>
</evidence>
<protein>
    <recommendedName>
        <fullName evidence="4">Transketolase-like pyrimidine-binding domain-containing protein</fullName>
    </recommendedName>
</protein>
<evidence type="ECO:0000259" key="4">
    <source>
        <dbReference type="SMART" id="SM00861"/>
    </source>
</evidence>
<evidence type="ECO:0000256" key="2">
    <source>
        <dbReference type="ARBA" id="ARBA00023002"/>
    </source>
</evidence>
<accession>A0A1F8F1C9</accession>
<dbReference type="PANTHER" id="PTHR43257">
    <property type="entry name" value="PYRUVATE DEHYDROGENASE E1 COMPONENT BETA SUBUNIT"/>
    <property type="match status" value="1"/>
</dbReference>
<dbReference type="SUPFAM" id="SSF52922">
    <property type="entry name" value="TK C-terminal domain-like"/>
    <property type="match status" value="1"/>
</dbReference>
<organism evidence="5 6">
    <name type="scientific">Candidatus Yanofskybacteria bacterium RIFCSPHIGHO2_02_FULL_38_22b</name>
    <dbReference type="NCBI Taxonomy" id="1802673"/>
    <lineage>
        <taxon>Bacteria</taxon>
        <taxon>Candidatus Yanofskyibacteriota</taxon>
    </lineage>
</organism>
<comment type="cofactor">
    <cofactor evidence="1">
        <name>thiamine diphosphate</name>
        <dbReference type="ChEBI" id="CHEBI:58937"/>
    </cofactor>
</comment>
<feature type="domain" description="Transketolase-like pyrimidine-binding" evidence="4">
    <location>
        <begin position="6"/>
        <end position="181"/>
    </location>
</feature>
<keyword evidence="3" id="KW-0786">Thiamine pyrophosphate</keyword>
<name>A0A1F8F1C9_9BACT</name>
<proteinExistence type="predicted"/>
<dbReference type="AlphaFoldDB" id="A0A1F8F1C9"/>
<evidence type="ECO:0000313" key="6">
    <source>
        <dbReference type="Proteomes" id="UP000176834"/>
    </source>
</evidence>
<dbReference type="GO" id="GO:0016491">
    <property type="term" value="F:oxidoreductase activity"/>
    <property type="evidence" value="ECO:0007669"/>
    <property type="project" value="UniProtKB-KW"/>
</dbReference>
<dbReference type="InterPro" id="IPR009014">
    <property type="entry name" value="Transketo_C/PFOR_II"/>
</dbReference>
<dbReference type="InterPro" id="IPR029061">
    <property type="entry name" value="THDP-binding"/>
</dbReference>
<keyword evidence="2" id="KW-0560">Oxidoreductase</keyword>
<sequence length="348" mass="38639">MESRIISYEKAVNEAITQEMTRDDRVFVYGLDVADHKRIVGTTAGLVEKFGPNRCFSTPLSEDSSLGFGIGASATGLVPINIHIRVEFLLLTLNQLVNIGNSLRYGSNGKLSAPLVIIAMIGRGWGQGFQHSKSMQSIFAHIPGLKVIMPSTPYDMKGLMISAIRDNNIVVCLLHRWLYWTEGHVPELPYTIPIGQSRVLREGKDITVVATSWINVEAHDAANVLAKKGISMEIIDPRTISPLDDQTIINSVNKTGHCIIADYDWLNCGFSAEVAARVSNQCFNQLKKPASRIGFAWTPCPTTRPLENLFYPNAVTIIRETEKMLGLSKTDLSNEKFHTYENKFKGPF</sequence>
<dbReference type="PANTHER" id="PTHR43257:SF2">
    <property type="entry name" value="PYRUVATE DEHYDROGENASE E1 COMPONENT SUBUNIT BETA"/>
    <property type="match status" value="1"/>
</dbReference>
<dbReference type="Pfam" id="PF02779">
    <property type="entry name" value="Transket_pyr"/>
    <property type="match status" value="1"/>
</dbReference>
<dbReference type="EMBL" id="MGJN01000013">
    <property type="protein sequence ID" value="OGN06925.1"/>
    <property type="molecule type" value="Genomic_DNA"/>
</dbReference>
<dbReference type="InterPro" id="IPR033248">
    <property type="entry name" value="Transketolase_C"/>
</dbReference>
<dbReference type="Proteomes" id="UP000176834">
    <property type="component" value="Unassembled WGS sequence"/>
</dbReference>
<dbReference type="Gene3D" id="3.40.50.920">
    <property type="match status" value="1"/>
</dbReference>
<dbReference type="InterPro" id="IPR005475">
    <property type="entry name" value="Transketolase-like_Pyr-bd"/>
</dbReference>